<feature type="domain" description="VIT" evidence="3">
    <location>
        <begin position="31"/>
        <end position="158"/>
    </location>
</feature>
<evidence type="ECO:0000256" key="1">
    <source>
        <dbReference type="SAM" id="MobiDB-lite"/>
    </source>
</evidence>
<dbReference type="InterPro" id="IPR036465">
    <property type="entry name" value="vWFA_dom_sf"/>
</dbReference>
<dbReference type="InterPro" id="IPR050934">
    <property type="entry name" value="ITIH"/>
</dbReference>
<evidence type="ECO:0000313" key="4">
    <source>
        <dbReference type="EMBL" id="QLC48815.1"/>
    </source>
</evidence>
<feature type="domain" description="VWFA" evidence="2">
    <location>
        <begin position="273"/>
        <end position="451"/>
    </location>
</feature>
<dbReference type="Pfam" id="PF00092">
    <property type="entry name" value="VWA"/>
    <property type="match status" value="1"/>
</dbReference>
<dbReference type="KEGG" id="mzi:HWN40_00250"/>
<keyword evidence="5" id="KW-1185">Reference proteome</keyword>
<evidence type="ECO:0000259" key="3">
    <source>
        <dbReference type="PROSITE" id="PS51468"/>
    </source>
</evidence>
<dbReference type="SMART" id="SM00327">
    <property type="entry name" value="VWA"/>
    <property type="match status" value="1"/>
</dbReference>
<evidence type="ECO:0000259" key="2">
    <source>
        <dbReference type="PROSITE" id="PS50234"/>
    </source>
</evidence>
<dbReference type="OrthoDB" id="33260at2157"/>
<accession>A0A7D5E7P8</accession>
<protein>
    <submittedName>
        <fullName evidence="4">VWA domain-containing protein</fullName>
    </submittedName>
</protein>
<name>A0A7D5E7P8_9EURY</name>
<dbReference type="PANTHER" id="PTHR10338">
    <property type="entry name" value="INTER-ALPHA-TRYPSIN INHIBITOR HEAVY CHAIN FAMILY MEMBER"/>
    <property type="match status" value="1"/>
</dbReference>
<evidence type="ECO:0000313" key="5">
    <source>
        <dbReference type="Proteomes" id="UP000509594"/>
    </source>
</evidence>
<dbReference type="Gene3D" id="2.60.40.3680">
    <property type="match status" value="1"/>
</dbReference>
<dbReference type="SMART" id="SM00609">
    <property type="entry name" value="VIT"/>
    <property type="match status" value="1"/>
</dbReference>
<dbReference type="InterPro" id="IPR002035">
    <property type="entry name" value="VWF_A"/>
</dbReference>
<dbReference type="EMBL" id="CP058215">
    <property type="protein sequence ID" value="QLC48815.1"/>
    <property type="molecule type" value="Genomic_DNA"/>
</dbReference>
<dbReference type="Gene3D" id="3.40.50.410">
    <property type="entry name" value="von Willebrand factor, type A domain"/>
    <property type="match status" value="1"/>
</dbReference>
<dbReference type="PROSITE" id="PS50234">
    <property type="entry name" value="VWFA"/>
    <property type="match status" value="1"/>
</dbReference>
<dbReference type="GeneID" id="55820059"/>
<feature type="compositionally biased region" description="Acidic residues" evidence="1">
    <location>
        <begin position="589"/>
        <end position="631"/>
    </location>
</feature>
<dbReference type="PANTHER" id="PTHR10338:SF108">
    <property type="entry name" value="INTER-ALPHA-TRYPSIN INHIBITOR HEAVY CHAIN H4-LIKE PROTEIN"/>
    <property type="match status" value="1"/>
</dbReference>
<sequence length="657" mass="73075">MKFQKFQKKPFRTIACTLLLLLSLLLIVLPVNAESVAEESLGTYIESEYMDIDVEINDGYAVTTVEEKLVNANNFSITDSFEILIPENAFMSDFSISIDGKEYPAEILIKEEARQQFEEAVSSGRTAGLLETRDSELFSYSLNFDAGQSIVIRMTYEQALTRDMGEYDYLQYLRSNHRVDDLTISVDINSSTDVLSVETPEFASDINYPSPTSAHVEYSSNSLPQSDMNVIFKTENTDEDGEMKFYELNGTGYFMHVFSPTADDMDISPLNKDIIFLIDKSGSMSGERIADVKEAFSQIIGDLPEDDNFNVIFFDAFMYPHSEYILAANESNKQQATSVVVNTNANGGTNINEALLTAIDMFSAKSDNLPIIVFLTDGDPSEGVKSTAVIRQNVLEANNVDASIFTIAFGREFDYDFNFLQALSLENKGIAVYFEPDSEATEGITHFYETISTPLVIDLVLSYDDVTSDVVTTGKDHLFVGSESIVLGKYEADADEVTARASGGVRNGMYVSEHDFQIQSEEGNDFIPRLWAYNTIKKKLDMMKVEGETEELVSDITDLSLEYGFVTPYTSFFVEIPQAEKKEEPVSEMAEDAMVESPEEEEETEEPVSESIDEEDISGDESAVEPTEDSSEAAPSFSSLMALCVIGLIAVVLKSRR</sequence>
<dbReference type="InterPro" id="IPR013694">
    <property type="entry name" value="VIT"/>
</dbReference>
<organism evidence="4 5">
    <name type="scientific">Methanolobus zinderi</name>
    <dbReference type="NCBI Taxonomy" id="536044"/>
    <lineage>
        <taxon>Archaea</taxon>
        <taxon>Methanobacteriati</taxon>
        <taxon>Methanobacteriota</taxon>
        <taxon>Stenosarchaea group</taxon>
        <taxon>Methanomicrobia</taxon>
        <taxon>Methanosarcinales</taxon>
        <taxon>Methanosarcinaceae</taxon>
        <taxon>Methanolobus</taxon>
    </lineage>
</organism>
<dbReference type="RefSeq" id="WP_176963878.1">
    <property type="nucleotide sequence ID" value="NZ_CP058215.1"/>
</dbReference>
<reference evidence="4 5" key="1">
    <citation type="submission" date="2020-06" db="EMBL/GenBank/DDBJ databases">
        <title>Methanolobus halotolerans sp. nov., isolated from a saline lake Tus in Siberia.</title>
        <authorList>
            <person name="Shen Y."/>
            <person name="Chen S.-C."/>
            <person name="Lai M.-C."/>
            <person name="Huang H.-H."/>
            <person name="Chiu H.-H."/>
            <person name="Tang S.-L."/>
            <person name="Rogozin D.Y."/>
            <person name="Degermendzhy A.G."/>
        </authorList>
    </citation>
    <scope>NUCLEOTIDE SEQUENCE [LARGE SCALE GENOMIC DNA]</scope>
    <source>
        <strain evidence="4 5">DSM 21339</strain>
    </source>
</reference>
<dbReference type="AlphaFoldDB" id="A0A7D5E7P8"/>
<feature type="region of interest" description="Disordered" evidence="1">
    <location>
        <begin position="581"/>
        <end position="635"/>
    </location>
</feature>
<proteinExistence type="predicted"/>
<dbReference type="SUPFAM" id="SSF53300">
    <property type="entry name" value="vWA-like"/>
    <property type="match status" value="1"/>
</dbReference>
<gene>
    <name evidence="4" type="ORF">HWN40_00250</name>
</gene>
<dbReference type="Pfam" id="PF08487">
    <property type="entry name" value="VIT"/>
    <property type="match status" value="1"/>
</dbReference>
<dbReference type="PROSITE" id="PS51468">
    <property type="entry name" value="VIT"/>
    <property type="match status" value="1"/>
</dbReference>
<dbReference type="Proteomes" id="UP000509594">
    <property type="component" value="Chromosome"/>
</dbReference>